<protein>
    <submittedName>
        <fullName evidence="1">AAA family ATPase</fullName>
    </submittedName>
</protein>
<reference evidence="1" key="1">
    <citation type="journal article" date="2025" name="Int. J. Syst. Evol. Microbiol.">
        <title>Streptomyces citrinus sp. nov., with yellow diffusible pigment.</title>
        <authorList>
            <person name="He Y."/>
            <person name="Yang E."/>
            <person name="Xu J."/>
            <person name="Sun Y."/>
            <person name="Sun L."/>
        </authorList>
    </citation>
    <scope>NUCLEOTIDE SEQUENCE</scope>
    <source>
        <strain evidence="1">Q6</strain>
    </source>
</reference>
<dbReference type="Proteomes" id="UP001432251">
    <property type="component" value="Plasmid p1"/>
</dbReference>
<name>A0ACD5AVR3_9ACTN</name>
<accession>A0ACD5AVR3</accession>
<sequence>MNGHGRFASLAAVEEAQPTSLLAPFLHQARPGDPGFVGRGAELRALRDFLLRATARGAALVVSGQAGAGKSALLEAAVQAARVDGMRVLRCTGIRGSDPPELSGLLQIIWPVLANWSGSAHPTVDLVSPTDPTDEASPTALPWTDDDVCDAVDLDAAYLDALFRVLVDGAPAPGGGDSWLAFTVLEVLAAVSQAGQPLLVAVDDWDALDEPSRRVLTFVARRAQGHPLALLLTTRPHTTPPHTAAQDSTPPHLATGLPTLPLSPLSPAESARLLASRRPDLAAETARELLATAAGNPLALLELPVPSEDARPSMPGSSDRLAAAMAPGVAGLPPGTRDLLLVAALHPEADLPLLLSAASLLAGAELDFAVLDPAERAGLVVFDGRRTRFGHPAMAGAVIHGTVARRCRAAHAALAAVLPAGSVRMLWHRSQAAEGHDPELAARLEALHGDTLEQCEPAMAVRLLRRAADLHRSPADQGRCALRAAQLAQLLGLERMTRTMAHRALRHPLGPLGTLCARVLISIEHADGRQPTASVSVRRGTPEAGAAPARRTAPARRVLDGPGSAVPNPTDPACWPTPVGADEQENALELARITAPVLVGDDERSEALLAFLDAMPERADDSRWLHSMAMVRPLDRAGTVLAGMPVDRHLTDLPVRDIERLGQAAMLAGDPVRAMDLFRQAERRRFHARPDQLPWALLRQGLAHLGMGSWAQAEHAFRRCVKLADSAYRQDHHAAAARLLLDVVRALRTGTAARPRSARDLAAARRSMPAIDTVLAVCTAWALVEGGDYASAFPALSSLLRAPRTRSLALFALVAFAEAAKAEQGSPEALAMLDRLETELGAQCPAVVALRFTVARAVLADEHDAQEMFKRAFGEDLTRWPYLEAPLRLAEGKWLRLRRQFADSQATLRQAAAAFTMLGSEARAPRIAEELRASGERADSAALGASRPATARDLLAARELRIAELAARGLSNREIGEQLGLAPRTIGAYLYRIFPQLGVTSRAQLAETLRELTDPPAP</sequence>
<keyword evidence="1" id="KW-0614">Plasmid</keyword>
<gene>
    <name evidence="1" type="ORF">V2W30_40785</name>
</gene>
<dbReference type="EMBL" id="CP146023">
    <property type="protein sequence ID" value="WWQ69508.1"/>
    <property type="molecule type" value="Genomic_DNA"/>
</dbReference>
<proteinExistence type="predicted"/>
<geneLocation type="plasmid" evidence="1 2">
    <name>p1</name>
</geneLocation>
<organism evidence="1 2">
    <name type="scientific">Streptomyces citrinus</name>
    <dbReference type="NCBI Taxonomy" id="3118173"/>
    <lineage>
        <taxon>Bacteria</taxon>
        <taxon>Bacillati</taxon>
        <taxon>Actinomycetota</taxon>
        <taxon>Actinomycetes</taxon>
        <taxon>Kitasatosporales</taxon>
        <taxon>Streptomycetaceae</taxon>
        <taxon>Streptomyces</taxon>
    </lineage>
</organism>
<evidence type="ECO:0000313" key="2">
    <source>
        <dbReference type="Proteomes" id="UP001432251"/>
    </source>
</evidence>
<keyword evidence="2" id="KW-1185">Reference proteome</keyword>
<evidence type="ECO:0000313" key="1">
    <source>
        <dbReference type="EMBL" id="WWQ69508.1"/>
    </source>
</evidence>